<reference evidence="1 2" key="1">
    <citation type="submission" date="2016-01" db="EMBL/GenBank/DDBJ databases">
        <authorList>
            <person name="Regsiter A."/>
            <person name="william w."/>
        </authorList>
    </citation>
    <scope>NUCLEOTIDE SEQUENCE [LARGE SCALE GENOMIC DNA]</scope>
    <source>
        <strain evidence="1 2">B6</strain>
    </source>
</reference>
<comment type="caution">
    <text evidence="1">The sequence shown here is derived from an EMBL/GenBank/DDBJ whole genome shotgun (WGS) entry which is preliminary data.</text>
</comment>
<dbReference type="Proteomes" id="UP000192074">
    <property type="component" value="Unassembled WGS sequence"/>
</dbReference>
<gene>
    <name evidence="1" type="ORF">AGR4A_pAt10486</name>
</gene>
<protein>
    <submittedName>
        <fullName evidence="1">Uncharacterized protein</fullName>
    </submittedName>
</protein>
<proteinExistence type="predicted"/>
<evidence type="ECO:0000313" key="2">
    <source>
        <dbReference type="Proteomes" id="UP000192074"/>
    </source>
</evidence>
<accession>A0A822VBV2</accession>
<organism evidence="1 2">
    <name type="scientific">Agrobacterium tumefaciens str. B6</name>
    <dbReference type="NCBI Taxonomy" id="1183423"/>
    <lineage>
        <taxon>Bacteria</taxon>
        <taxon>Pseudomonadati</taxon>
        <taxon>Pseudomonadota</taxon>
        <taxon>Alphaproteobacteria</taxon>
        <taxon>Hyphomicrobiales</taxon>
        <taxon>Rhizobiaceae</taxon>
        <taxon>Rhizobium/Agrobacterium group</taxon>
        <taxon>Agrobacterium</taxon>
        <taxon>Agrobacterium tumefaciens complex</taxon>
    </lineage>
</organism>
<name>A0A822VBV2_AGRTU</name>
<dbReference type="EMBL" id="FCNL01000040">
    <property type="protein sequence ID" value="CVI25107.1"/>
    <property type="molecule type" value="Genomic_DNA"/>
</dbReference>
<evidence type="ECO:0000313" key="1">
    <source>
        <dbReference type="EMBL" id="CVI25107.1"/>
    </source>
</evidence>
<sequence length="68" mass="7681">MIGAPYETVMCVMVRFNTSGRKRRNTGCIQRNHIQTSINNAAITGLRFDSHQGENALYLSSRQLHPFA</sequence>
<dbReference type="AlphaFoldDB" id="A0A822VBV2"/>